<keyword evidence="9" id="KW-1185">Reference proteome</keyword>
<dbReference type="PROSITE" id="PS50259">
    <property type="entry name" value="G_PROTEIN_RECEP_F3_4"/>
    <property type="match status" value="1"/>
</dbReference>
<dbReference type="OrthoDB" id="8984611at2759"/>
<name>A0A4Z2HKY7_9TELE</name>
<feature type="domain" description="G-protein coupled receptors family 3 profile" evidence="7">
    <location>
        <begin position="155"/>
        <end position="214"/>
    </location>
</feature>
<feature type="compositionally biased region" description="Pro residues" evidence="5">
    <location>
        <begin position="419"/>
        <end position="430"/>
    </location>
</feature>
<evidence type="ECO:0000256" key="6">
    <source>
        <dbReference type="SAM" id="Phobius"/>
    </source>
</evidence>
<accession>A0A4Z2HKY7</accession>
<comment type="caution">
    <text evidence="8">The sequence shown here is derived from an EMBL/GenBank/DDBJ whole genome shotgun (WGS) entry which is preliminary data.</text>
</comment>
<dbReference type="Proteomes" id="UP000314294">
    <property type="component" value="Unassembled WGS sequence"/>
</dbReference>
<evidence type="ECO:0000256" key="3">
    <source>
        <dbReference type="ARBA" id="ARBA00022989"/>
    </source>
</evidence>
<dbReference type="GO" id="GO:0004930">
    <property type="term" value="F:G protein-coupled receptor activity"/>
    <property type="evidence" value="ECO:0007669"/>
    <property type="project" value="InterPro"/>
</dbReference>
<evidence type="ECO:0000313" key="8">
    <source>
        <dbReference type="EMBL" id="TNN65965.1"/>
    </source>
</evidence>
<comment type="subcellular location">
    <subcellularLocation>
        <location evidence="1">Membrane</location>
        <topology evidence="1">Multi-pass membrane protein</topology>
    </subcellularLocation>
</comment>
<evidence type="ECO:0000313" key="9">
    <source>
        <dbReference type="Proteomes" id="UP000314294"/>
    </source>
</evidence>
<keyword evidence="8" id="KW-0675">Receptor</keyword>
<dbReference type="PANTHER" id="PTHR24061:SF415">
    <property type="entry name" value="NOVEL PHERMONE RECEPTOR-RELATED"/>
    <property type="match status" value="1"/>
</dbReference>
<feature type="region of interest" description="Disordered" evidence="5">
    <location>
        <begin position="402"/>
        <end position="430"/>
    </location>
</feature>
<feature type="compositionally biased region" description="Polar residues" evidence="5">
    <location>
        <begin position="325"/>
        <end position="343"/>
    </location>
</feature>
<organism evidence="8 9">
    <name type="scientific">Liparis tanakae</name>
    <name type="common">Tanaka's snailfish</name>
    <dbReference type="NCBI Taxonomy" id="230148"/>
    <lineage>
        <taxon>Eukaryota</taxon>
        <taxon>Metazoa</taxon>
        <taxon>Chordata</taxon>
        <taxon>Craniata</taxon>
        <taxon>Vertebrata</taxon>
        <taxon>Euteleostomi</taxon>
        <taxon>Actinopterygii</taxon>
        <taxon>Neopterygii</taxon>
        <taxon>Teleostei</taxon>
        <taxon>Neoteleostei</taxon>
        <taxon>Acanthomorphata</taxon>
        <taxon>Eupercaria</taxon>
        <taxon>Perciformes</taxon>
        <taxon>Cottioidei</taxon>
        <taxon>Cottales</taxon>
        <taxon>Liparidae</taxon>
        <taxon>Liparis</taxon>
    </lineage>
</organism>
<evidence type="ECO:0000256" key="5">
    <source>
        <dbReference type="SAM" id="MobiDB-lite"/>
    </source>
</evidence>
<sequence length="430" mass="46318">MDKATPLTGARLMALRGVRHVANAQRLHPCYLSGLWADSWGSGWDFSALRQCLVPGGVRLTAKVFQEETQGTAHALHSLLSCPGRESSPGNNSSSCASPKDIKPIELLQHMNNVNFTTPQDSLHCERCPDEFWSNADQTACIPRQLDFLSFNETLGITLTTAAVSGAAVTTAVFVVFLYYRQTPMVRANNSELSFLLLLSLKLCFLCSLVFIAHALHSLLSCPGRESSPGNNSSSCASPKDIKPIEVTASETLRVFSATLDGRLTAVEKPPGLGALTSPTCLSAAENSLDPLVGPLTVAGKPLGPEPTSSRANGRPLPTTRETDSSQPAQTVDTAQRQSQSPAWSKVVRDGRRLKQLPETSAHRHPTPRTVKTPARHERKKTGIIGTGVVSNIVAVKTKMPVYQPPQPGYSSVYQPQQPGCPPVYQPKPL</sequence>
<feature type="transmembrane region" description="Helical" evidence="6">
    <location>
        <begin position="155"/>
        <end position="181"/>
    </location>
</feature>
<reference evidence="8 9" key="1">
    <citation type="submission" date="2019-03" db="EMBL/GenBank/DDBJ databases">
        <title>First draft genome of Liparis tanakae, snailfish: a comprehensive survey of snailfish specific genes.</title>
        <authorList>
            <person name="Kim W."/>
            <person name="Song I."/>
            <person name="Jeong J.-H."/>
            <person name="Kim D."/>
            <person name="Kim S."/>
            <person name="Ryu S."/>
            <person name="Song J.Y."/>
            <person name="Lee S.K."/>
        </authorList>
    </citation>
    <scope>NUCLEOTIDE SEQUENCE [LARGE SCALE GENOMIC DNA]</scope>
    <source>
        <tissue evidence="8">Muscle</tissue>
    </source>
</reference>
<gene>
    <name evidence="8" type="primary">Vmn2r26_0</name>
    <name evidence="8" type="ORF">EYF80_023838</name>
</gene>
<dbReference type="InterPro" id="IPR038550">
    <property type="entry name" value="GPCR_3_9-Cys_sf"/>
</dbReference>
<feature type="region of interest" description="Disordered" evidence="5">
    <location>
        <begin position="293"/>
        <end position="379"/>
    </location>
</feature>
<keyword evidence="3 6" id="KW-1133">Transmembrane helix</keyword>
<dbReference type="EMBL" id="SRLO01000227">
    <property type="protein sequence ID" value="TNN65965.1"/>
    <property type="molecule type" value="Genomic_DNA"/>
</dbReference>
<feature type="transmembrane region" description="Helical" evidence="6">
    <location>
        <begin position="193"/>
        <end position="216"/>
    </location>
</feature>
<keyword evidence="2 6" id="KW-0812">Transmembrane</keyword>
<dbReference type="Pfam" id="PF00003">
    <property type="entry name" value="7tm_3"/>
    <property type="match status" value="1"/>
</dbReference>
<evidence type="ECO:0000259" key="7">
    <source>
        <dbReference type="PROSITE" id="PS50259"/>
    </source>
</evidence>
<dbReference type="InterPro" id="IPR000068">
    <property type="entry name" value="GPCR_3_Ca_sens_rcpt-rel"/>
</dbReference>
<dbReference type="InterPro" id="IPR017978">
    <property type="entry name" value="GPCR_3_C"/>
</dbReference>
<keyword evidence="4 6" id="KW-0472">Membrane</keyword>
<evidence type="ECO:0000256" key="2">
    <source>
        <dbReference type="ARBA" id="ARBA00022692"/>
    </source>
</evidence>
<evidence type="ECO:0000256" key="1">
    <source>
        <dbReference type="ARBA" id="ARBA00004141"/>
    </source>
</evidence>
<dbReference type="AlphaFoldDB" id="A0A4Z2HKY7"/>
<dbReference type="PANTHER" id="PTHR24061">
    <property type="entry name" value="CALCIUM-SENSING RECEPTOR-RELATED"/>
    <property type="match status" value="1"/>
</dbReference>
<evidence type="ECO:0000256" key="4">
    <source>
        <dbReference type="ARBA" id="ARBA00023136"/>
    </source>
</evidence>
<protein>
    <submittedName>
        <fullName evidence="8">Vomeronasal type-2 receptor 26</fullName>
    </submittedName>
</protein>
<dbReference type="GO" id="GO:0005886">
    <property type="term" value="C:plasma membrane"/>
    <property type="evidence" value="ECO:0007669"/>
    <property type="project" value="TreeGrafter"/>
</dbReference>
<dbReference type="Gene3D" id="2.10.50.30">
    <property type="entry name" value="GPCR, family 3, nine cysteines domain"/>
    <property type="match status" value="1"/>
</dbReference>
<feature type="compositionally biased region" description="Polar residues" evidence="5">
    <location>
        <begin position="409"/>
        <end position="418"/>
    </location>
</feature>
<proteinExistence type="predicted"/>